<protein>
    <recommendedName>
        <fullName evidence="4">sn-glycerol-3-phosphate-binding periplasmic protein UgpB</fullName>
    </recommendedName>
</protein>
<evidence type="ECO:0000256" key="6">
    <source>
        <dbReference type="ARBA" id="ARBA00022729"/>
    </source>
</evidence>
<keyword evidence="6 8" id="KW-0732">Signal</keyword>
<comment type="function">
    <text evidence="7">Part of the ABC transporter complex UgpBAEC involved in sn-glycerol-3-phosphate (G3P) import. Binds G3P.</text>
</comment>
<evidence type="ECO:0000256" key="2">
    <source>
        <dbReference type="ARBA" id="ARBA00008520"/>
    </source>
</evidence>
<keyword evidence="10" id="KW-1185">Reference proteome</keyword>
<comment type="caution">
    <text evidence="9">The sequence shown here is derived from an EMBL/GenBank/DDBJ whole genome shotgun (WGS) entry which is preliminary data.</text>
</comment>
<feature type="signal peptide" evidence="8">
    <location>
        <begin position="1"/>
        <end position="22"/>
    </location>
</feature>
<evidence type="ECO:0000256" key="1">
    <source>
        <dbReference type="ARBA" id="ARBA00004418"/>
    </source>
</evidence>
<dbReference type="CDD" id="cd14748">
    <property type="entry name" value="PBP2_UgpB"/>
    <property type="match status" value="1"/>
</dbReference>
<evidence type="ECO:0000313" key="10">
    <source>
        <dbReference type="Proteomes" id="UP000765160"/>
    </source>
</evidence>
<dbReference type="Pfam" id="PF13416">
    <property type="entry name" value="SBP_bac_8"/>
    <property type="match status" value="1"/>
</dbReference>
<comment type="subunit">
    <text evidence="3">The complex is composed of two ATP-binding proteins (UgpC), two transmembrane proteins (UgpA and UgpE) and a solute-binding protein (UgpB).</text>
</comment>
<evidence type="ECO:0000256" key="7">
    <source>
        <dbReference type="ARBA" id="ARBA00034473"/>
    </source>
</evidence>
<evidence type="ECO:0000313" key="9">
    <source>
        <dbReference type="EMBL" id="NKE45795.1"/>
    </source>
</evidence>
<comment type="subcellular location">
    <subcellularLocation>
        <location evidence="1">Periplasm</location>
    </subcellularLocation>
</comment>
<sequence length="447" mass="48789">MFRRTLMAGAVALAGLVGPAAAQQPAEIQFWHGLSQPLGGLLEQVVTEFNASQSQVRVVPSFRGSYPETMVAAIAAFRAGQAPHIVQMFEVGTGTMMNAGRAVIPVHELLSRTGVAINWDDFLPGVRGYYAAANGNQMSMPFNSSTAITYYNKDAFRAAGLNPDEFPTTWEGVERALRALKASGHACPMSTAWPTWVMVEQFSAIHDMPLATLANGFGGLNTELRLNNPLMLRHMTNLVNWQKEGLFRYGGRNNAGEASFPSGECAIMMTSSGFRARVQREARFNWGVAMLPYYEGTQNAPANAIIGGASFWVMNGGPSVTRSEAEQRGVANFFAYLARPDVAGKWHMDTGYLPITRSGFEHARSQGFYAKPENTGAEVPIEQMLRGATTENTRGIRLGGFVQIRDIMQEEMEKAFQGQQTPEQALAAMNTRGNAVLRNFERANRGG</sequence>
<accession>A0ABX1F0D9</accession>
<name>A0ABX1F0D9_9PROT</name>
<dbReference type="Proteomes" id="UP000765160">
    <property type="component" value="Unassembled WGS sequence"/>
</dbReference>
<dbReference type="SUPFAM" id="SSF53850">
    <property type="entry name" value="Periplasmic binding protein-like II"/>
    <property type="match status" value="1"/>
</dbReference>
<proteinExistence type="inferred from homology"/>
<comment type="similarity">
    <text evidence="2">Belongs to the bacterial solute-binding protein 1 family.</text>
</comment>
<dbReference type="RefSeq" id="WP_168050334.1">
    <property type="nucleotide sequence ID" value="NZ_JAATJR010000004.1"/>
</dbReference>
<dbReference type="Gene3D" id="3.40.190.10">
    <property type="entry name" value="Periplasmic binding protein-like II"/>
    <property type="match status" value="2"/>
</dbReference>
<dbReference type="InterPro" id="IPR050490">
    <property type="entry name" value="Bact_solute-bd_prot1"/>
</dbReference>
<evidence type="ECO:0000256" key="4">
    <source>
        <dbReference type="ARBA" id="ARBA00017470"/>
    </source>
</evidence>
<organism evidence="9 10">
    <name type="scientific">Falsiroseomonas frigidaquae</name>
    <dbReference type="NCBI Taxonomy" id="487318"/>
    <lineage>
        <taxon>Bacteria</taxon>
        <taxon>Pseudomonadati</taxon>
        <taxon>Pseudomonadota</taxon>
        <taxon>Alphaproteobacteria</taxon>
        <taxon>Acetobacterales</taxon>
        <taxon>Roseomonadaceae</taxon>
        <taxon>Falsiroseomonas</taxon>
    </lineage>
</organism>
<evidence type="ECO:0000256" key="5">
    <source>
        <dbReference type="ARBA" id="ARBA00022448"/>
    </source>
</evidence>
<evidence type="ECO:0000256" key="8">
    <source>
        <dbReference type="SAM" id="SignalP"/>
    </source>
</evidence>
<dbReference type="NCBIfam" id="NF008211">
    <property type="entry name" value="PRK10974.1"/>
    <property type="match status" value="1"/>
</dbReference>
<reference evidence="9 10" key="1">
    <citation type="submission" date="2020-03" db="EMBL/GenBank/DDBJ databases">
        <title>Roseomonas selenitidurans sp. nov. isolated from soil.</title>
        <authorList>
            <person name="Liu H."/>
        </authorList>
    </citation>
    <scope>NUCLEOTIDE SEQUENCE [LARGE SCALE GENOMIC DNA]</scope>
    <source>
        <strain evidence="9 10">JCM 15073</strain>
    </source>
</reference>
<dbReference type="PANTHER" id="PTHR43649">
    <property type="entry name" value="ARABINOSE-BINDING PROTEIN-RELATED"/>
    <property type="match status" value="1"/>
</dbReference>
<keyword evidence="5" id="KW-0813">Transport</keyword>
<dbReference type="PANTHER" id="PTHR43649:SF31">
    <property type="entry name" value="SN-GLYCEROL-3-PHOSPHATE-BINDING PERIPLASMIC PROTEIN UGPB"/>
    <property type="match status" value="1"/>
</dbReference>
<dbReference type="EMBL" id="JAAVTX010000004">
    <property type="protein sequence ID" value="NKE45795.1"/>
    <property type="molecule type" value="Genomic_DNA"/>
</dbReference>
<dbReference type="InterPro" id="IPR006059">
    <property type="entry name" value="SBP"/>
</dbReference>
<evidence type="ECO:0000256" key="3">
    <source>
        <dbReference type="ARBA" id="ARBA00011557"/>
    </source>
</evidence>
<feature type="chain" id="PRO_5045500270" description="sn-glycerol-3-phosphate-binding periplasmic protein UgpB" evidence="8">
    <location>
        <begin position="23"/>
        <end position="447"/>
    </location>
</feature>
<gene>
    <name evidence="9" type="primary">ugpB</name>
    <name evidence="9" type="ORF">HB662_13470</name>
</gene>